<dbReference type="PANTHER" id="PTHR45528">
    <property type="entry name" value="SENSOR HISTIDINE KINASE CPXA"/>
    <property type="match status" value="1"/>
</dbReference>
<evidence type="ECO:0000256" key="3">
    <source>
        <dbReference type="ARBA" id="ARBA00012438"/>
    </source>
</evidence>
<dbReference type="Pfam" id="PF00672">
    <property type="entry name" value="HAMP"/>
    <property type="match status" value="1"/>
</dbReference>
<evidence type="ECO:0000313" key="17">
    <source>
        <dbReference type="EMBL" id="MCD1655190.1"/>
    </source>
</evidence>
<dbReference type="Pfam" id="PF00512">
    <property type="entry name" value="HisKA"/>
    <property type="match status" value="1"/>
</dbReference>
<dbReference type="SUPFAM" id="SSF55874">
    <property type="entry name" value="ATPase domain of HSP90 chaperone/DNA topoisomerase II/histidine kinase"/>
    <property type="match status" value="1"/>
</dbReference>
<dbReference type="SUPFAM" id="SSF158472">
    <property type="entry name" value="HAMP domain-like"/>
    <property type="match status" value="1"/>
</dbReference>
<dbReference type="InterPro" id="IPR004358">
    <property type="entry name" value="Sig_transdc_His_kin-like_C"/>
</dbReference>
<protein>
    <recommendedName>
        <fullName evidence="3">histidine kinase</fullName>
        <ecNumber evidence="3">2.7.13.3</ecNumber>
    </recommendedName>
</protein>
<dbReference type="GO" id="GO:0000155">
    <property type="term" value="F:phosphorelay sensor kinase activity"/>
    <property type="evidence" value="ECO:0007669"/>
    <property type="project" value="InterPro"/>
</dbReference>
<dbReference type="SMART" id="SM00304">
    <property type="entry name" value="HAMP"/>
    <property type="match status" value="1"/>
</dbReference>
<evidence type="ECO:0000256" key="10">
    <source>
        <dbReference type="ARBA" id="ARBA00022840"/>
    </source>
</evidence>
<keyword evidence="12" id="KW-0902">Two-component regulatory system</keyword>
<evidence type="ECO:0000256" key="4">
    <source>
        <dbReference type="ARBA" id="ARBA00022475"/>
    </source>
</evidence>
<dbReference type="SUPFAM" id="SSF47384">
    <property type="entry name" value="Homodimeric domain of signal transducing histidine kinase"/>
    <property type="match status" value="1"/>
</dbReference>
<keyword evidence="11 14" id="KW-1133">Transmembrane helix</keyword>
<dbReference type="EC" id="2.7.13.3" evidence="3"/>
<organism evidence="17 18">
    <name type="scientific">Teretinema zuelzerae</name>
    <dbReference type="NCBI Taxonomy" id="156"/>
    <lineage>
        <taxon>Bacteria</taxon>
        <taxon>Pseudomonadati</taxon>
        <taxon>Spirochaetota</taxon>
        <taxon>Spirochaetia</taxon>
        <taxon>Spirochaetales</taxon>
        <taxon>Treponemataceae</taxon>
        <taxon>Teretinema</taxon>
    </lineage>
</organism>
<feature type="domain" description="Histidine kinase" evidence="15">
    <location>
        <begin position="258"/>
        <end position="474"/>
    </location>
</feature>
<dbReference type="GO" id="GO:0005886">
    <property type="term" value="C:plasma membrane"/>
    <property type="evidence" value="ECO:0007669"/>
    <property type="project" value="UniProtKB-SubCell"/>
</dbReference>
<dbReference type="EMBL" id="JAINWA010000003">
    <property type="protein sequence ID" value="MCD1655190.1"/>
    <property type="molecule type" value="Genomic_DNA"/>
</dbReference>
<keyword evidence="13 14" id="KW-0472">Membrane</keyword>
<keyword evidence="7 14" id="KW-0812">Transmembrane</keyword>
<evidence type="ECO:0000256" key="13">
    <source>
        <dbReference type="ARBA" id="ARBA00023136"/>
    </source>
</evidence>
<dbReference type="AlphaFoldDB" id="A0AAE3EHN5"/>
<keyword evidence="18" id="KW-1185">Reference proteome</keyword>
<dbReference type="InterPro" id="IPR003660">
    <property type="entry name" value="HAMP_dom"/>
</dbReference>
<comment type="subcellular location">
    <subcellularLocation>
        <location evidence="2">Cell membrane</location>
        <topology evidence="2">Multi-pass membrane protein</topology>
    </subcellularLocation>
</comment>
<dbReference type="PRINTS" id="PR00344">
    <property type="entry name" value="BCTRLSENSOR"/>
</dbReference>
<dbReference type="Pfam" id="PF02518">
    <property type="entry name" value="HATPase_c"/>
    <property type="match status" value="1"/>
</dbReference>
<dbReference type="Gene3D" id="6.10.340.10">
    <property type="match status" value="1"/>
</dbReference>
<dbReference type="InterPro" id="IPR036890">
    <property type="entry name" value="HATPase_C_sf"/>
</dbReference>
<evidence type="ECO:0000256" key="5">
    <source>
        <dbReference type="ARBA" id="ARBA00022553"/>
    </source>
</evidence>
<dbReference type="RefSeq" id="WP_230756060.1">
    <property type="nucleotide sequence ID" value="NZ_JAINWA010000003.1"/>
</dbReference>
<feature type="domain" description="HAMP" evidence="16">
    <location>
        <begin position="198"/>
        <end position="250"/>
    </location>
</feature>
<keyword evidence="5" id="KW-0597">Phosphoprotein</keyword>
<evidence type="ECO:0000256" key="6">
    <source>
        <dbReference type="ARBA" id="ARBA00022679"/>
    </source>
</evidence>
<reference evidence="17" key="1">
    <citation type="submission" date="2021-08" db="EMBL/GenBank/DDBJ databases">
        <title>Comparative analyses of Brucepasteria parasyntrophica and Teretinema zuelzerae.</title>
        <authorList>
            <person name="Song Y."/>
            <person name="Brune A."/>
        </authorList>
    </citation>
    <scope>NUCLEOTIDE SEQUENCE</scope>
    <source>
        <strain evidence="17">DSM 1903</strain>
    </source>
</reference>
<evidence type="ECO:0000259" key="16">
    <source>
        <dbReference type="PROSITE" id="PS50885"/>
    </source>
</evidence>
<accession>A0AAE3EHN5</accession>
<feature type="transmembrane region" description="Helical" evidence="14">
    <location>
        <begin position="178"/>
        <end position="198"/>
    </location>
</feature>
<comment type="caution">
    <text evidence="17">The sequence shown here is derived from an EMBL/GenBank/DDBJ whole genome shotgun (WGS) entry which is preliminary data.</text>
</comment>
<dbReference type="Proteomes" id="UP001198163">
    <property type="component" value="Unassembled WGS sequence"/>
</dbReference>
<name>A0AAE3EHN5_9SPIR</name>
<dbReference type="InterPro" id="IPR003594">
    <property type="entry name" value="HATPase_dom"/>
</dbReference>
<dbReference type="SMART" id="SM00387">
    <property type="entry name" value="HATPase_c"/>
    <property type="match status" value="1"/>
</dbReference>
<keyword evidence="6" id="KW-0808">Transferase</keyword>
<evidence type="ECO:0000256" key="7">
    <source>
        <dbReference type="ARBA" id="ARBA00022692"/>
    </source>
</evidence>
<dbReference type="CDD" id="cd06225">
    <property type="entry name" value="HAMP"/>
    <property type="match status" value="1"/>
</dbReference>
<dbReference type="GO" id="GO:0005524">
    <property type="term" value="F:ATP binding"/>
    <property type="evidence" value="ECO:0007669"/>
    <property type="project" value="UniProtKB-KW"/>
</dbReference>
<dbReference type="PROSITE" id="PS50885">
    <property type="entry name" value="HAMP"/>
    <property type="match status" value="1"/>
</dbReference>
<dbReference type="Gene3D" id="1.10.287.130">
    <property type="match status" value="1"/>
</dbReference>
<sequence length="474" mass="51900">MKLKFRLTLSFLAVAALGALLSFYLVRNSSETLFRSFVFSGDSAKAKVYARLLGEYYQAEGTWTEAQLFLEDFPRLFSDIANTKMHGSRDQGGILAYTSTPFMDLLSDRIVIVDARGVIVADTAKQLIGTVHPWTHISHGIPIVVDTKSEGTVLVGSMIDSSLTGVSERFLSDITRSLAFSTSIAAFLALLLGILFAARITKPLANLAQATRIVMNGKVYIPLAENGDSEIAELSRSFNEMTAEIRRLDAAKKQVIADSAHELRTPVTLIRGMIEGMIDGVYPLDVSTLKSVHEETIRLSRLIDTLRELEVIESGELKLERDTVNLHEMTSKAMTLFAPSAAQKSISLVLKKCDTRAYEVWGDQFRLDEVLYNIISNAMKYTPAGGTIRIEELNEDDKNVGFSVGDSGPGIAVSERSRVFERFYRIDKSRSTESGGRGLGLAIASEIVKAHGGSIEIDASDLGGALFTVSLPRL</sequence>
<dbReference type="PANTHER" id="PTHR45528:SF1">
    <property type="entry name" value="SENSOR HISTIDINE KINASE CPXA"/>
    <property type="match status" value="1"/>
</dbReference>
<evidence type="ECO:0000256" key="9">
    <source>
        <dbReference type="ARBA" id="ARBA00022777"/>
    </source>
</evidence>
<dbReference type="FunFam" id="3.30.565.10:FF:000006">
    <property type="entry name" value="Sensor histidine kinase WalK"/>
    <property type="match status" value="1"/>
</dbReference>
<dbReference type="InterPro" id="IPR005467">
    <property type="entry name" value="His_kinase_dom"/>
</dbReference>
<keyword evidence="4" id="KW-1003">Cell membrane</keyword>
<dbReference type="CDD" id="cd00082">
    <property type="entry name" value="HisKA"/>
    <property type="match status" value="1"/>
</dbReference>
<evidence type="ECO:0000313" key="18">
    <source>
        <dbReference type="Proteomes" id="UP001198163"/>
    </source>
</evidence>
<dbReference type="InterPro" id="IPR003661">
    <property type="entry name" value="HisK_dim/P_dom"/>
</dbReference>
<comment type="catalytic activity">
    <reaction evidence="1">
        <text>ATP + protein L-histidine = ADP + protein N-phospho-L-histidine.</text>
        <dbReference type="EC" id="2.7.13.3"/>
    </reaction>
</comment>
<evidence type="ECO:0000259" key="15">
    <source>
        <dbReference type="PROSITE" id="PS50109"/>
    </source>
</evidence>
<evidence type="ECO:0000256" key="11">
    <source>
        <dbReference type="ARBA" id="ARBA00022989"/>
    </source>
</evidence>
<evidence type="ECO:0000256" key="12">
    <source>
        <dbReference type="ARBA" id="ARBA00023012"/>
    </source>
</evidence>
<dbReference type="InterPro" id="IPR036097">
    <property type="entry name" value="HisK_dim/P_sf"/>
</dbReference>
<keyword evidence="10" id="KW-0067">ATP-binding</keyword>
<gene>
    <name evidence="17" type="ORF">K7J14_10815</name>
</gene>
<dbReference type="Gene3D" id="3.30.565.10">
    <property type="entry name" value="Histidine kinase-like ATPase, C-terminal domain"/>
    <property type="match status" value="1"/>
</dbReference>
<dbReference type="SMART" id="SM00388">
    <property type="entry name" value="HisKA"/>
    <property type="match status" value="1"/>
</dbReference>
<keyword evidence="8" id="KW-0547">Nucleotide-binding</keyword>
<evidence type="ECO:0000256" key="8">
    <source>
        <dbReference type="ARBA" id="ARBA00022741"/>
    </source>
</evidence>
<dbReference type="PROSITE" id="PS50109">
    <property type="entry name" value="HIS_KIN"/>
    <property type="match status" value="1"/>
</dbReference>
<evidence type="ECO:0000256" key="14">
    <source>
        <dbReference type="SAM" id="Phobius"/>
    </source>
</evidence>
<evidence type="ECO:0000256" key="2">
    <source>
        <dbReference type="ARBA" id="ARBA00004651"/>
    </source>
</evidence>
<dbReference type="InterPro" id="IPR050398">
    <property type="entry name" value="HssS/ArlS-like"/>
</dbReference>
<keyword evidence="9" id="KW-0418">Kinase</keyword>
<evidence type="ECO:0000256" key="1">
    <source>
        <dbReference type="ARBA" id="ARBA00000085"/>
    </source>
</evidence>
<proteinExistence type="predicted"/>